<organism evidence="1">
    <name type="scientific">Gaeumannomyces tritici (strain R3-111a-1)</name>
    <name type="common">Wheat and barley take-all root rot fungus</name>
    <name type="synonym">Gaeumannomyces graminis var. tritici</name>
    <dbReference type="NCBI Taxonomy" id="644352"/>
    <lineage>
        <taxon>Eukaryota</taxon>
        <taxon>Fungi</taxon>
        <taxon>Dikarya</taxon>
        <taxon>Ascomycota</taxon>
        <taxon>Pezizomycotina</taxon>
        <taxon>Sordariomycetes</taxon>
        <taxon>Sordariomycetidae</taxon>
        <taxon>Magnaporthales</taxon>
        <taxon>Magnaporthaceae</taxon>
        <taxon>Gaeumannomyces</taxon>
    </lineage>
</organism>
<evidence type="ECO:0000313" key="1">
    <source>
        <dbReference type="EMBL" id="EJT73571.1"/>
    </source>
</evidence>
<dbReference type="EnsemblFungi" id="EJT73571">
    <property type="protein sequence ID" value="EJT73571"/>
    <property type="gene ID" value="GGTG_07427"/>
</dbReference>
<dbReference type="OrthoDB" id="421671at2759"/>
<dbReference type="PANTHER" id="PTHR33835:SF1">
    <property type="entry name" value="METALLO-BETA-LACTAMASE DOMAIN-CONTAINING PROTEIN"/>
    <property type="match status" value="1"/>
</dbReference>
<gene>
    <name evidence="2" type="primary">20347885</name>
    <name evidence="1" type="ORF">GGTG_07427</name>
</gene>
<name>J3P1M9_GAET3</name>
<dbReference type="VEuPathDB" id="FungiDB:GGTG_07427"/>
<dbReference type="HOGENOM" id="CLU_056292_2_0_1"/>
<dbReference type="PANTHER" id="PTHR33835">
    <property type="entry name" value="YALI0C07656P"/>
    <property type="match status" value="1"/>
</dbReference>
<dbReference type="RefSeq" id="XP_009223515.1">
    <property type="nucleotide sequence ID" value="XM_009225251.1"/>
</dbReference>
<dbReference type="Pfam" id="PF14234">
    <property type="entry name" value="DUF4336"/>
    <property type="match status" value="1"/>
</dbReference>
<evidence type="ECO:0000313" key="2">
    <source>
        <dbReference type="EnsemblFungi" id="EJT73571"/>
    </source>
</evidence>
<reference evidence="2" key="5">
    <citation type="submission" date="2018-04" db="UniProtKB">
        <authorList>
            <consortium name="EnsemblFungi"/>
        </authorList>
    </citation>
    <scope>IDENTIFICATION</scope>
    <source>
        <strain evidence="2">R3-111a-1</strain>
    </source>
</reference>
<dbReference type="GeneID" id="20347885"/>
<dbReference type="InterPro" id="IPR025638">
    <property type="entry name" value="DUF4336"/>
</dbReference>
<protein>
    <recommendedName>
        <fullName evidence="4">Metallo-beta-lactamase domain-containing protein</fullName>
    </recommendedName>
</protein>
<evidence type="ECO:0008006" key="4">
    <source>
        <dbReference type="Google" id="ProtNLM"/>
    </source>
</evidence>
<reference evidence="2" key="4">
    <citation type="journal article" date="2015" name="G3 (Bethesda)">
        <title>Genome sequences of three phytopathogenic species of the Magnaporthaceae family of fungi.</title>
        <authorList>
            <person name="Okagaki L.H."/>
            <person name="Nunes C.C."/>
            <person name="Sailsbery J."/>
            <person name="Clay B."/>
            <person name="Brown D."/>
            <person name="John T."/>
            <person name="Oh Y."/>
            <person name="Young N."/>
            <person name="Fitzgerald M."/>
            <person name="Haas B.J."/>
            <person name="Zeng Q."/>
            <person name="Young S."/>
            <person name="Adiconis X."/>
            <person name="Fan L."/>
            <person name="Levin J.Z."/>
            <person name="Mitchell T.K."/>
            <person name="Okubara P.A."/>
            <person name="Farman M.L."/>
            <person name="Kohn L.M."/>
            <person name="Birren B."/>
            <person name="Ma L.-J."/>
            <person name="Dean R.A."/>
        </authorList>
    </citation>
    <scope>NUCLEOTIDE SEQUENCE</scope>
    <source>
        <strain evidence="2">R3-111a-1</strain>
    </source>
</reference>
<evidence type="ECO:0000313" key="3">
    <source>
        <dbReference type="Proteomes" id="UP000006039"/>
    </source>
</evidence>
<reference evidence="1" key="3">
    <citation type="submission" date="2010-09" db="EMBL/GenBank/DDBJ databases">
        <title>Annotation of Gaeumannomyces graminis var. tritici R3-111a-1.</title>
        <authorList>
            <consortium name="The Broad Institute Genome Sequencing Platform"/>
            <person name="Ma L.-J."/>
            <person name="Dead R."/>
            <person name="Young S.K."/>
            <person name="Zeng Q."/>
            <person name="Gargeya S."/>
            <person name="Fitzgerald M."/>
            <person name="Haas B."/>
            <person name="Abouelleil A."/>
            <person name="Alvarado L."/>
            <person name="Arachchi H.M."/>
            <person name="Berlin A."/>
            <person name="Brown A."/>
            <person name="Chapman S.B."/>
            <person name="Chen Z."/>
            <person name="Dunbar C."/>
            <person name="Freedman E."/>
            <person name="Gearin G."/>
            <person name="Gellesch M."/>
            <person name="Goldberg J."/>
            <person name="Griggs A."/>
            <person name="Gujja S."/>
            <person name="Heiman D."/>
            <person name="Howarth C."/>
            <person name="Larson L."/>
            <person name="Lui A."/>
            <person name="MacDonald P.J.P."/>
            <person name="Mehta T."/>
            <person name="Montmayeur A."/>
            <person name="Murphy C."/>
            <person name="Neiman D."/>
            <person name="Pearson M."/>
            <person name="Priest M."/>
            <person name="Roberts A."/>
            <person name="Saif S."/>
            <person name="Shea T."/>
            <person name="Shenoy N."/>
            <person name="Sisk P."/>
            <person name="Stolte C."/>
            <person name="Sykes S."/>
            <person name="Yandava C."/>
            <person name="Wortman J."/>
            <person name="Nusbaum C."/>
            <person name="Birren B."/>
        </authorList>
    </citation>
    <scope>NUCLEOTIDE SEQUENCE</scope>
    <source>
        <strain evidence="1">R3-111a-1</strain>
    </source>
</reference>
<accession>J3P1M9</accession>
<keyword evidence="3" id="KW-1185">Reference proteome</keyword>
<dbReference type="AlphaFoldDB" id="J3P1M9"/>
<reference evidence="1" key="2">
    <citation type="submission" date="2010-07" db="EMBL/GenBank/DDBJ databases">
        <authorList>
            <consortium name="The Broad Institute Genome Sequencing Platform"/>
            <consortium name="Broad Institute Genome Sequencing Center for Infectious Disease"/>
            <person name="Ma L.-J."/>
            <person name="Dead R."/>
            <person name="Young S."/>
            <person name="Zeng Q."/>
            <person name="Koehrsen M."/>
            <person name="Alvarado L."/>
            <person name="Berlin A."/>
            <person name="Chapman S.B."/>
            <person name="Chen Z."/>
            <person name="Freedman E."/>
            <person name="Gellesch M."/>
            <person name="Goldberg J."/>
            <person name="Griggs A."/>
            <person name="Gujja S."/>
            <person name="Heilman E.R."/>
            <person name="Heiman D."/>
            <person name="Hepburn T."/>
            <person name="Howarth C."/>
            <person name="Jen D."/>
            <person name="Larson L."/>
            <person name="Mehta T."/>
            <person name="Neiman D."/>
            <person name="Pearson M."/>
            <person name="Roberts A."/>
            <person name="Saif S."/>
            <person name="Shea T."/>
            <person name="Shenoy N."/>
            <person name="Sisk P."/>
            <person name="Stolte C."/>
            <person name="Sykes S."/>
            <person name="Walk T."/>
            <person name="White J."/>
            <person name="Yandava C."/>
            <person name="Haas B."/>
            <person name="Nusbaum C."/>
            <person name="Birren B."/>
        </authorList>
    </citation>
    <scope>NUCLEOTIDE SEQUENCE</scope>
    <source>
        <strain evidence="1">R3-111a-1</strain>
    </source>
</reference>
<proteinExistence type="predicted"/>
<reference evidence="3" key="1">
    <citation type="submission" date="2010-07" db="EMBL/GenBank/DDBJ databases">
        <title>The genome sequence of Gaeumannomyces graminis var. tritici strain R3-111a-1.</title>
        <authorList>
            <consortium name="The Broad Institute Genome Sequencing Platform"/>
            <person name="Ma L.-J."/>
            <person name="Dead R."/>
            <person name="Young S."/>
            <person name="Zeng Q."/>
            <person name="Koehrsen M."/>
            <person name="Alvarado L."/>
            <person name="Berlin A."/>
            <person name="Chapman S.B."/>
            <person name="Chen Z."/>
            <person name="Freedman E."/>
            <person name="Gellesch M."/>
            <person name="Goldberg J."/>
            <person name="Griggs A."/>
            <person name="Gujja S."/>
            <person name="Heilman E.R."/>
            <person name="Heiman D."/>
            <person name="Hepburn T."/>
            <person name="Howarth C."/>
            <person name="Jen D."/>
            <person name="Larson L."/>
            <person name="Mehta T."/>
            <person name="Neiman D."/>
            <person name="Pearson M."/>
            <person name="Roberts A."/>
            <person name="Saif S."/>
            <person name="Shea T."/>
            <person name="Shenoy N."/>
            <person name="Sisk P."/>
            <person name="Stolte C."/>
            <person name="Sykes S."/>
            <person name="Walk T."/>
            <person name="White J."/>
            <person name="Yandava C."/>
            <person name="Haas B."/>
            <person name="Nusbaum C."/>
            <person name="Birren B."/>
        </authorList>
    </citation>
    <scope>NUCLEOTIDE SEQUENCE [LARGE SCALE GENOMIC DNA]</scope>
    <source>
        <strain evidence="3">R3-111a-1</strain>
    </source>
</reference>
<sequence>MATTSAAPSTTVVRDVAPGITLFSIPFTKGPLKLGGAMTVIKLSTSGALAVVSPIALTDDVRAKLASLGGEVRYLVSPNLEHHIHISAWATAFPGTHVVVAEGLPERREARPETRGTTYGTVLTAANKSSTRVGADFDADLDCEYVDGSKSRELVLLHRASGSLIEGDVVFNLPAREAFSASGVDPAAGFVARLVGAVLQTASPAWQRRVSWYAAASDRARFAESVKRINGWEFDRIIPCHGDVIESGGKKVFADIFEPYLKM</sequence>
<dbReference type="Proteomes" id="UP000006039">
    <property type="component" value="Unassembled WGS sequence"/>
</dbReference>
<dbReference type="EMBL" id="GL385398">
    <property type="protein sequence ID" value="EJT73571.1"/>
    <property type="molecule type" value="Genomic_DNA"/>
</dbReference>
<dbReference type="eggNOG" id="ENOG502S1EZ">
    <property type="taxonomic scope" value="Eukaryota"/>
</dbReference>
<dbReference type="InterPro" id="IPR036866">
    <property type="entry name" value="RibonucZ/Hydroxyglut_hydro"/>
</dbReference>
<dbReference type="SUPFAM" id="SSF56281">
    <property type="entry name" value="Metallo-hydrolase/oxidoreductase"/>
    <property type="match status" value="1"/>
</dbReference>